<gene>
    <name evidence="1" type="ORF">KQY15_03710</name>
</gene>
<reference evidence="1 2" key="1">
    <citation type="submission" date="2021-06" db="EMBL/GenBank/DDBJ databases">
        <title>Rheinheimera indica sp. nov., isolated from deep-sea sediment.</title>
        <authorList>
            <person name="Wang Z."/>
            <person name="Zhang X.-Y."/>
        </authorList>
    </citation>
    <scope>NUCLEOTIDE SEQUENCE [LARGE SCALE GENOMIC DNA]</scope>
    <source>
        <strain evidence="1 2">SM2107</strain>
    </source>
</reference>
<evidence type="ECO:0000313" key="2">
    <source>
        <dbReference type="Proteomes" id="UP000704611"/>
    </source>
</evidence>
<protein>
    <submittedName>
        <fullName evidence="1">Uncharacterized protein</fullName>
    </submittedName>
</protein>
<accession>A0ABS6MHB2</accession>
<sequence>MNLPQILTGQEAIEQFGLKKLIECRVAVTTELNGLGHSVMQIGVIADPDSCQIDEDDTGVLWVEYQGADDWYLYSIPADEQFVLLYDKNQPESNAVLADQHPDDQAVDRFAAAMKVKLAAARAKGRAGWEDKAGCSGEHLAQLLVDHLSKANAGTFEDIANFAMMLHQRDEDPKLLFIALANHVAKMYVHQSTADTSEIKALAVRDFIQWGIRKVDPEFAEFVDNAEFYIKTELGQPAKAGE</sequence>
<name>A0ABS6MHB2_9GAMM</name>
<dbReference type="RefSeq" id="WP_217667304.1">
    <property type="nucleotide sequence ID" value="NZ_JAHRID010000001.1"/>
</dbReference>
<keyword evidence="2" id="KW-1185">Reference proteome</keyword>
<proteinExistence type="predicted"/>
<organism evidence="1 2">
    <name type="scientific">Arsukibacterium indicum</name>
    <dbReference type="NCBI Taxonomy" id="2848612"/>
    <lineage>
        <taxon>Bacteria</taxon>
        <taxon>Pseudomonadati</taxon>
        <taxon>Pseudomonadota</taxon>
        <taxon>Gammaproteobacteria</taxon>
        <taxon>Chromatiales</taxon>
        <taxon>Chromatiaceae</taxon>
        <taxon>Arsukibacterium</taxon>
    </lineage>
</organism>
<dbReference type="Proteomes" id="UP000704611">
    <property type="component" value="Unassembled WGS sequence"/>
</dbReference>
<dbReference type="EMBL" id="JAHRID010000001">
    <property type="protein sequence ID" value="MBV2128202.1"/>
    <property type="molecule type" value="Genomic_DNA"/>
</dbReference>
<evidence type="ECO:0000313" key="1">
    <source>
        <dbReference type="EMBL" id="MBV2128202.1"/>
    </source>
</evidence>
<comment type="caution">
    <text evidence="1">The sequence shown here is derived from an EMBL/GenBank/DDBJ whole genome shotgun (WGS) entry which is preliminary data.</text>
</comment>